<keyword evidence="9" id="KW-0472">Membrane</keyword>
<evidence type="ECO:0000256" key="1">
    <source>
        <dbReference type="ARBA" id="ARBA00000085"/>
    </source>
</evidence>
<dbReference type="PANTHER" id="PTHR24421">
    <property type="entry name" value="NITRATE/NITRITE SENSOR PROTEIN NARX-RELATED"/>
    <property type="match status" value="1"/>
</dbReference>
<comment type="catalytic activity">
    <reaction evidence="1">
        <text>ATP + protein L-histidine = ADP + protein N-phospho-L-histidine.</text>
        <dbReference type="EC" id="2.7.13.3"/>
    </reaction>
</comment>
<keyword evidence="4" id="KW-0808">Transferase</keyword>
<sequence length="259" mass="29361">MYNLQEIDILIIVTTSVLLILSFTVVIFFLYFQKKKIAFILNERETQLRFEEEITKSKMEIQEQALQNISWEIHDNVGQLLSVAKMQLNILQIGLPENQQEKLAETSEIIGKSLQELRGLAKSLNPETIKNNGLVDSLTIEIERFNRLKVIDASLKIINEPFNLSNEKEIILFRILQEFCNNSLKYSEAKNLDISLNFNSNSLIIIAKDNGVGFNVNATENHTGIGLLNMKSRGKLIGADINLESSANKGTKLYISCLK</sequence>
<feature type="domain" description="Histidine kinase/HSP90-like ATPase" evidence="10">
    <location>
        <begin position="169"/>
        <end position="255"/>
    </location>
</feature>
<evidence type="ECO:0000256" key="7">
    <source>
        <dbReference type="ARBA" id="ARBA00022840"/>
    </source>
</evidence>
<gene>
    <name evidence="12" type="ORF">SAMN04488006_1163</name>
</gene>
<keyword evidence="13" id="KW-1185">Reference proteome</keyword>
<keyword evidence="7" id="KW-0067">ATP-binding</keyword>
<dbReference type="Pfam" id="PF02518">
    <property type="entry name" value="HATPase_c"/>
    <property type="match status" value="1"/>
</dbReference>
<evidence type="ECO:0000256" key="2">
    <source>
        <dbReference type="ARBA" id="ARBA00012438"/>
    </source>
</evidence>
<dbReference type="Gene3D" id="1.20.5.1930">
    <property type="match status" value="1"/>
</dbReference>
<evidence type="ECO:0000256" key="5">
    <source>
        <dbReference type="ARBA" id="ARBA00022741"/>
    </source>
</evidence>
<accession>A0A1I6PLF2</accession>
<dbReference type="InterPro" id="IPR011712">
    <property type="entry name" value="Sig_transdc_His_kin_sub3_dim/P"/>
</dbReference>
<keyword evidence="3" id="KW-0597">Phosphoprotein</keyword>
<evidence type="ECO:0000256" key="4">
    <source>
        <dbReference type="ARBA" id="ARBA00022679"/>
    </source>
</evidence>
<name>A0A1I6PLF2_9FLAO</name>
<dbReference type="RefSeq" id="WP_090223597.1">
    <property type="nucleotide sequence ID" value="NZ_FOZP01000002.1"/>
</dbReference>
<proteinExistence type="predicted"/>
<dbReference type="InterPro" id="IPR036890">
    <property type="entry name" value="HATPase_C_sf"/>
</dbReference>
<evidence type="ECO:0000256" key="6">
    <source>
        <dbReference type="ARBA" id="ARBA00022777"/>
    </source>
</evidence>
<protein>
    <recommendedName>
        <fullName evidence="2">histidine kinase</fullName>
        <ecNumber evidence="2">2.7.13.3</ecNumber>
    </recommendedName>
</protein>
<dbReference type="AlphaFoldDB" id="A0A1I6PLF2"/>
<dbReference type="Pfam" id="PF07730">
    <property type="entry name" value="HisKA_3"/>
    <property type="match status" value="1"/>
</dbReference>
<evidence type="ECO:0000259" key="10">
    <source>
        <dbReference type="Pfam" id="PF02518"/>
    </source>
</evidence>
<evidence type="ECO:0000259" key="11">
    <source>
        <dbReference type="Pfam" id="PF07730"/>
    </source>
</evidence>
<dbReference type="Gene3D" id="3.30.565.10">
    <property type="entry name" value="Histidine kinase-like ATPase, C-terminal domain"/>
    <property type="match status" value="1"/>
</dbReference>
<dbReference type="OrthoDB" id="9760839at2"/>
<keyword evidence="6" id="KW-0418">Kinase</keyword>
<dbReference type="GO" id="GO:0005524">
    <property type="term" value="F:ATP binding"/>
    <property type="evidence" value="ECO:0007669"/>
    <property type="project" value="UniProtKB-KW"/>
</dbReference>
<dbReference type="EMBL" id="FOZP01000002">
    <property type="protein sequence ID" value="SFS41037.1"/>
    <property type="molecule type" value="Genomic_DNA"/>
</dbReference>
<dbReference type="CDD" id="cd16917">
    <property type="entry name" value="HATPase_UhpB-NarQ-NarX-like"/>
    <property type="match status" value="1"/>
</dbReference>
<evidence type="ECO:0000313" key="13">
    <source>
        <dbReference type="Proteomes" id="UP000199312"/>
    </source>
</evidence>
<evidence type="ECO:0000313" key="12">
    <source>
        <dbReference type="EMBL" id="SFS41037.1"/>
    </source>
</evidence>
<keyword evidence="9" id="KW-0812">Transmembrane</keyword>
<dbReference type="GO" id="GO:0000155">
    <property type="term" value="F:phosphorelay sensor kinase activity"/>
    <property type="evidence" value="ECO:0007669"/>
    <property type="project" value="InterPro"/>
</dbReference>
<dbReference type="STRING" id="593133.SAMN04488006_1163"/>
<feature type="transmembrane region" description="Helical" evidence="9">
    <location>
        <begin position="7"/>
        <end position="32"/>
    </location>
</feature>
<dbReference type="SUPFAM" id="SSF55874">
    <property type="entry name" value="ATPase domain of HSP90 chaperone/DNA topoisomerase II/histidine kinase"/>
    <property type="match status" value="1"/>
</dbReference>
<dbReference type="InterPro" id="IPR050482">
    <property type="entry name" value="Sensor_HK_TwoCompSys"/>
</dbReference>
<dbReference type="Proteomes" id="UP000199312">
    <property type="component" value="Unassembled WGS sequence"/>
</dbReference>
<organism evidence="12 13">
    <name type="scientific">Lutibacter maritimus</name>
    <dbReference type="NCBI Taxonomy" id="593133"/>
    <lineage>
        <taxon>Bacteria</taxon>
        <taxon>Pseudomonadati</taxon>
        <taxon>Bacteroidota</taxon>
        <taxon>Flavobacteriia</taxon>
        <taxon>Flavobacteriales</taxon>
        <taxon>Flavobacteriaceae</taxon>
        <taxon>Lutibacter</taxon>
    </lineage>
</organism>
<dbReference type="PANTHER" id="PTHR24421:SF10">
    <property type="entry name" value="NITRATE_NITRITE SENSOR PROTEIN NARQ"/>
    <property type="match status" value="1"/>
</dbReference>
<dbReference type="GO" id="GO:0016020">
    <property type="term" value="C:membrane"/>
    <property type="evidence" value="ECO:0007669"/>
    <property type="project" value="InterPro"/>
</dbReference>
<dbReference type="GO" id="GO:0046983">
    <property type="term" value="F:protein dimerization activity"/>
    <property type="evidence" value="ECO:0007669"/>
    <property type="project" value="InterPro"/>
</dbReference>
<keyword evidence="5" id="KW-0547">Nucleotide-binding</keyword>
<dbReference type="EC" id="2.7.13.3" evidence="2"/>
<evidence type="ECO:0000256" key="9">
    <source>
        <dbReference type="SAM" id="Phobius"/>
    </source>
</evidence>
<keyword evidence="9" id="KW-1133">Transmembrane helix</keyword>
<evidence type="ECO:0000256" key="3">
    <source>
        <dbReference type="ARBA" id="ARBA00022553"/>
    </source>
</evidence>
<reference evidence="13" key="1">
    <citation type="submission" date="2016-10" db="EMBL/GenBank/DDBJ databases">
        <authorList>
            <person name="Varghese N."/>
            <person name="Submissions S."/>
        </authorList>
    </citation>
    <scope>NUCLEOTIDE SEQUENCE [LARGE SCALE GENOMIC DNA]</scope>
    <source>
        <strain evidence="13">DSM 24450</strain>
    </source>
</reference>
<keyword evidence="8" id="KW-0902">Two-component regulatory system</keyword>
<dbReference type="InterPro" id="IPR003594">
    <property type="entry name" value="HATPase_dom"/>
</dbReference>
<evidence type="ECO:0000256" key="8">
    <source>
        <dbReference type="ARBA" id="ARBA00023012"/>
    </source>
</evidence>
<feature type="domain" description="Signal transduction histidine kinase subgroup 3 dimerisation and phosphoacceptor" evidence="11">
    <location>
        <begin position="68"/>
        <end position="127"/>
    </location>
</feature>